<dbReference type="Proteomes" id="UP000076088">
    <property type="component" value="Chromosome"/>
</dbReference>
<dbReference type="KEGG" id="smaz:LH19_21665"/>
<evidence type="ECO:0000313" key="2">
    <source>
        <dbReference type="Proteomes" id="UP000076088"/>
    </source>
</evidence>
<reference evidence="1 2" key="2">
    <citation type="journal article" date="2016" name="Genome Announc.">
        <title>Complete Genome Sequence of Sphingopyxis macrogoltabida Strain 203N (NBRC 111659), a Polyethylene Glycol Degrader.</title>
        <authorList>
            <person name="Ohtsubo Y."/>
            <person name="Nonoyama S."/>
            <person name="Nagata Y."/>
            <person name="Numata M."/>
            <person name="Tsuchikane K."/>
            <person name="Hosoyama A."/>
            <person name="Yamazoe A."/>
            <person name="Tsuda M."/>
            <person name="Fujita N."/>
            <person name="Kawai F."/>
        </authorList>
    </citation>
    <scope>NUCLEOTIDE SEQUENCE [LARGE SCALE GENOMIC DNA]</scope>
    <source>
        <strain evidence="1 2">203N</strain>
    </source>
</reference>
<accession>A0AAC9FGP1</accession>
<dbReference type="RefSeq" id="WP_054731722.1">
    <property type="nucleotide sequence ID" value="NZ_CP009429.1"/>
</dbReference>
<gene>
    <name evidence="1" type="ORF">ATM17_22225</name>
</gene>
<evidence type="ECO:0008006" key="3">
    <source>
        <dbReference type="Google" id="ProtNLM"/>
    </source>
</evidence>
<proteinExistence type="predicted"/>
<evidence type="ECO:0000313" key="1">
    <source>
        <dbReference type="EMBL" id="AMU91733.1"/>
    </source>
</evidence>
<reference evidence="2" key="1">
    <citation type="submission" date="2015-11" db="EMBL/GenBank/DDBJ databases">
        <title>Complete genome sequence of a polyethylene-glycol degrader Sphingopyxis macrogoltabida 203N (NBRC 111659).</title>
        <authorList>
            <person name="Yoshiyuki O."/>
            <person name="Shouta N."/>
            <person name="Nagata Y."/>
            <person name="Numata M."/>
            <person name="Tsuchikane K."/>
            <person name="Hosoyama A."/>
            <person name="Yamazoe A."/>
            <person name="Tsuda M."/>
            <person name="Fujita N."/>
            <person name="Kawai F."/>
        </authorList>
    </citation>
    <scope>NUCLEOTIDE SEQUENCE [LARGE SCALE GENOMIC DNA]</scope>
    <source>
        <strain evidence="2">203N</strain>
    </source>
</reference>
<protein>
    <recommendedName>
        <fullName evidence="3">Antitoxin</fullName>
    </recommendedName>
</protein>
<name>A0AAC9FGP1_SPHMC</name>
<sequence>MPKPQTISGYEDLVTDACERVLVTLLRGLGPWKDSAFLVGGLAPRYLVTARPPKVPKHAGTGDVDIVVDVGILTTTEAYSTLEENLKAMNFERAENDKGAKQSWRWRAEIEDGTTMILEFLADSPELGGGKVKELPSDGNVSALNIPHASMVFDHHGTVEITAELLNGKGRATELVRYADIVTFTCLKAFAFDQRFERKDAHDLIYCIENLEGGVSAAQSAFGAALTGPHADAIREALARLAARFRDPNPDESYLRDGPVAVASFEDDEADVSADPDLLNARILRQRHAAEVMADFLAPFEI</sequence>
<dbReference type="EMBL" id="CP013344">
    <property type="protein sequence ID" value="AMU91733.1"/>
    <property type="molecule type" value="Genomic_DNA"/>
</dbReference>
<dbReference type="AlphaFoldDB" id="A0AAC9FGP1"/>
<organism evidence="1 2">
    <name type="scientific">Sphingopyxis macrogoltabida</name>
    <name type="common">Sphingomonas macrogoltabidus</name>
    <dbReference type="NCBI Taxonomy" id="33050"/>
    <lineage>
        <taxon>Bacteria</taxon>
        <taxon>Pseudomonadati</taxon>
        <taxon>Pseudomonadota</taxon>
        <taxon>Alphaproteobacteria</taxon>
        <taxon>Sphingomonadales</taxon>
        <taxon>Sphingomonadaceae</taxon>
        <taxon>Sphingopyxis</taxon>
    </lineage>
</organism>
<keyword evidence="2" id="KW-1185">Reference proteome</keyword>